<reference evidence="4" key="1">
    <citation type="submission" date="2022-06" db="EMBL/GenBank/DDBJ databases">
        <title>Draft genome sequences of Pectobacterium carotovorum subsp. carotovorum str. NBRC12380.</title>
        <authorList>
            <person name="Wakabayashi Y."/>
            <person name="Kojima K."/>
        </authorList>
    </citation>
    <scope>NUCLEOTIDE SEQUENCE</scope>
    <source>
        <strain evidence="4">NBRC 12380</strain>
    </source>
</reference>
<evidence type="ECO:0000313" key="5">
    <source>
        <dbReference type="EMBL" id="GLV70261.1"/>
    </source>
</evidence>
<dbReference type="GO" id="GO:0005694">
    <property type="term" value="C:chromosome"/>
    <property type="evidence" value="ECO:0007669"/>
    <property type="project" value="TreeGrafter"/>
</dbReference>
<dbReference type="Proteomes" id="UP001165145">
    <property type="component" value="Unassembled WGS sequence"/>
</dbReference>
<dbReference type="RefSeq" id="WP_261866887.1">
    <property type="nucleotide sequence ID" value="NZ_BRLF01000006.1"/>
</dbReference>
<dbReference type="AlphaFoldDB" id="A0AAI9L109"/>
<dbReference type="SUPFAM" id="SSF110849">
    <property type="entry name" value="ParB/Sulfiredoxin"/>
    <property type="match status" value="1"/>
</dbReference>
<dbReference type="SUPFAM" id="SSF109709">
    <property type="entry name" value="KorB DNA-binding domain-like"/>
    <property type="match status" value="1"/>
</dbReference>
<dbReference type="CDD" id="cd16406">
    <property type="entry name" value="ParB_N_like"/>
    <property type="match status" value="1"/>
</dbReference>
<feature type="compositionally biased region" description="Acidic residues" evidence="2">
    <location>
        <begin position="431"/>
        <end position="441"/>
    </location>
</feature>
<evidence type="ECO:0000256" key="1">
    <source>
        <dbReference type="SAM" id="Coils"/>
    </source>
</evidence>
<dbReference type="EMBL" id="BRLF01000006">
    <property type="protein sequence ID" value="GKX47817.1"/>
    <property type="molecule type" value="Genomic_DNA"/>
</dbReference>
<dbReference type="Pfam" id="PF02195">
    <property type="entry name" value="ParB_N"/>
    <property type="match status" value="1"/>
</dbReference>
<evidence type="ECO:0000313" key="6">
    <source>
        <dbReference type="Proteomes" id="UP001058167"/>
    </source>
</evidence>
<keyword evidence="6" id="KW-1185">Reference proteome</keyword>
<dbReference type="PANTHER" id="PTHR33375:SF7">
    <property type="entry name" value="CHROMOSOME 2-PARTITIONING PROTEIN PARB-RELATED"/>
    <property type="match status" value="1"/>
</dbReference>
<protein>
    <submittedName>
        <fullName evidence="5">Chromosome partitioning protein ParB</fullName>
    </submittedName>
</protein>
<accession>A0AAI9L109</accession>
<gene>
    <name evidence="5" type="ORF">Pcaca03_27050</name>
    <name evidence="4" type="ORF">SOASR016_25690</name>
</gene>
<dbReference type="InterPro" id="IPR003115">
    <property type="entry name" value="ParB_N"/>
</dbReference>
<evidence type="ECO:0000256" key="2">
    <source>
        <dbReference type="SAM" id="MobiDB-lite"/>
    </source>
</evidence>
<evidence type="ECO:0000313" key="4">
    <source>
        <dbReference type="EMBL" id="GKX47817.1"/>
    </source>
</evidence>
<dbReference type="PANTHER" id="PTHR33375">
    <property type="entry name" value="CHROMOSOME-PARTITIONING PROTEIN PARB-RELATED"/>
    <property type="match status" value="1"/>
</dbReference>
<feature type="domain" description="ParB-like N-terminal" evidence="3">
    <location>
        <begin position="34"/>
        <end position="129"/>
    </location>
</feature>
<sequence length="692" mass="74454">MNAINHTEAQAIHATASAAPAVLLEAADPSKNLILVPLSRLVSRPTGRNVRKTPRMSIPELAASIQRVGLLQNLIVTADGERYEVVAGGRRLAALKLLAKKHRISKEWEVPCLLVADGTGRTASLTENVQREAMHPADQFEAFAALVAEGRPIEDIAADFSVTPLVVQRRLKLANVSPRLLADYRAEAVSLDQLMALAITDDHAAQEAAFYDAPTWQRSPHNLRDRLTEREIDAHRHPLVRFVGLDTYEAAGGGTRRDLFAEADSGVYLTDATLLERLAQDKLASLAAEVKAEGWAWVDATPGTTHADLQAFQRAPRQRRSPNKREAQRIEKLQTKMQALAEAVDAALDADDEEKADALQEEGEHLGEQLQAQEDGLQDYGEAVKAAAGAIVTIDRNGEAVIHRGLLREAEAKALRTLERLRQGFGSESEAGNDDTGEEADDAPKPAALSDRLAQRLSAHRTAALQIEVAGHPQVALAALVHGMAQTVLQGSFYGHDLPLGVKLTQQDRLEGMAPDWPESPAAVALRELQQVAGEALPEDSAELFAALLAKPQDELVRLLAVCVASTVDVVTPRATQHQPGAELAQAVALDMAAWWQPTADGYFQHVPKAAILEAVSEFAPEHVTRLAKLKKGDIASEAERLADGTGWMPAIFAAEATQQAAQEVVTDEAAEAPEEAAAVADEQPQAEALAA</sequence>
<comment type="caution">
    <text evidence="5">The sequence shown here is derived from an EMBL/GenBank/DDBJ whole genome shotgun (WGS) entry which is preliminary data.</text>
</comment>
<feature type="compositionally biased region" description="Low complexity" evidence="2">
    <location>
        <begin position="676"/>
        <end position="692"/>
    </location>
</feature>
<keyword evidence="1" id="KW-0175">Coiled coil</keyword>
<name>A0AAI9L109_PECCC</name>
<dbReference type="SMART" id="SM00470">
    <property type="entry name" value="ParB"/>
    <property type="match status" value="1"/>
</dbReference>
<feature type="coiled-coil region" evidence="1">
    <location>
        <begin position="323"/>
        <end position="350"/>
    </location>
</feature>
<dbReference type="EMBL" id="BSRL01000006">
    <property type="protein sequence ID" value="GLV70261.1"/>
    <property type="molecule type" value="Genomic_DNA"/>
</dbReference>
<reference evidence="5" key="2">
    <citation type="submission" date="2023-02" db="EMBL/GenBank/DDBJ databases">
        <title>Pectobacterium carotovorum subsp. carotovorum NBRC 12380.</title>
        <authorList>
            <person name="Ichikawa N."/>
            <person name="Sato H."/>
            <person name="Tonouchi N."/>
        </authorList>
    </citation>
    <scope>NUCLEOTIDE SEQUENCE</scope>
    <source>
        <strain evidence="5">NBRC 12380</strain>
    </source>
</reference>
<feature type="compositionally biased region" description="Acidic residues" evidence="2">
    <location>
        <begin position="666"/>
        <end position="675"/>
    </location>
</feature>
<dbReference type="Gene3D" id="1.10.10.2830">
    <property type="match status" value="1"/>
</dbReference>
<feature type="region of interest" description="Disordered" evidence="2">
    <location>
        <begin position="666"/>
        <end position="692"/>
    </location>
</feature>
<dbReference type="Gene3D" id="3.90.1530.30">
    <property type="match status" value="1"/>
</dbReference>
<dbReference type="InterPro" id="IPR036086">
    <property type="entry name" value="ParB/Sulfiredoxin_sf"/>
</dbReference>
<proteinExistence type="predicted"/>
<dbReference type="Proteomes" id="UP001058167">
    <property type="component" value="Unassembled WGS sequence"/>
</dbReference>
<dbReference type="GO" id="GO:0007059">
    <property type="term" value="P:chromosome segregation"/>
    <property type="evidence" value="ECO:0007669"/>
    <property type="project" value="TreeGrafter"/>
</dbReference>
<evidence type="ECO:0000313" key="7">
    <source>
        <dbReference type="Proteomes" id="UP001165145"/>
    </source>
</evidence>
<evidence type="ECO:0000259" key="3">
    <source>
        <dbReference type="SMART" id="SM00470"/>
    </source>
</evidence>
<feature type="region of interest" description="Disordered" evidence="2">
    <location>
        <begin position="425"/>
        <end position="444"/>
    </location>
</feature>
<dbReference type="InterPro" id="IPR050336">
    <property type="entry name" value="Chromosome_partition/occlusion"/>
</dbReference>
<organism evidence="5 7">
    <name type="scientific">Pectobacterium carotovorum subsp. carotovorum</name>
    <name type="common">Erwinia carotovora subsp. carotovora</name>
    <dbReference type="NCBI Taxonomy" id="555"/>
    <lineage>
        <taxon>Bacteria</taxon>
        <taxon>Pseudomonadati</taxon>
        <taxon>Pseudomonadota</taxon>
        <taxon>Gammaproteobacteria</taxon>
        <taxon>Enterobacterales</taxon>
        <taxon>Pectobacteriaceae</taxon>
        <taxon>Pectobacterium</taxon>
    </lineage>
</organism>